<evidence type="ECO:0000256" key="1">
    <source>
        <dbReference type="SAM" id="MobiDB-lite"/>
    </source>
</evidence>
<dbReference type="Proteomes" id="UP000325780">
    <property type="component" value="Unassembled WGS sequence"/>
</dbReference>
<gene>
    <name evidence="3" type="ORF">BDV25DRAFT_136181</name>
</gene>
<feature type="region of interest" description="Disordered" evidence="1">
    <location>
        <begin position="352"/>
        <end position="427"/>
    </location>
</feature>
<sequence length="427" mass="48028">MSDSDNHSVVLQRPAFAQPPLHTPSPLKFNPGYDIKFCHPGYPDPYNILLILPGLDHPEGGIYHRAALWSCGIIANNQFNSYLSEDREGHVRVTTPLDGILRKRSYYFQVQDEHSHPYPIVPSFETWSFPHGKLPADWKFDIPDDPSHPISRQSTLAGAVLSRDLRCRLTNHIEGTECAHLVPRNQGIWFQRNMMDQYGRLSRLNCDAVDTTRNVLLLRSDIHTSFDDKRFTFIPKPKNAPINRTESTTGRPRAYVTHIFKSTKPHELTALYHNVTLQGISEVAPEYLFARLAWTVFENTDSFLQAGVARRLAIHDACTGATEAGSGFTISTKTYTAEQCFSMSFRSKSRSLSVKKRKQDGTEDDGSISRGRTRLRHNDILTPSFVSSIDSEGTGDGPWNPESPGEQTDASDMDEHDDTPGADWADN</sequence>
<evidence type="ECO:0000313" key="3">
    <source>
        <dbReference type="EMBL" id="KAE8154257.1"/>
    </source>
</evidence>
<feature type="domain" description="HNH nuclease" evidence="2">
    <location>
        <begin position="167"/>
        <end position="233"/>
    </location>
</feature>
<evidence type="ECO:0000259" key="2">
    <source>
        <dbReference type="Pfam" id="PF13391"/>
    </source>
</evidence>
<reference evidence="3 4" key="1">
    <citation type="submission" date="2019-04" db="EMBL/GenBank/DDBJ databases">
        <title>Friends and foes A comparative genomics study of 23 Aspergillus species from section Flavi.</title>
        <authorList>
            <consortium name="DOE Joint Genome Institute"/>
            <person name="Kjaerbolling I."/>
            <person name="Vesth T."/>
            <person name="Frisvad J.C."/>
            <person name="Nybo J.L."/>
            <person name="Theobald S."/>
            <person name="Kildgaard S."/>
            <person name="Isbrandt T."/>
            <person name="Kuo A."/>
            <person name="Sato A."/>
            <person name="Lyhne E.K."/>
            <person name="Kogle M.E."/>
            <person name="Wiebenga A."/>
            <person name="Kun R.S."/>
            <person name="Lubbers R.J."/>
            <person name="Makela M.R."/>
            <person name="Barry K."/>
            <person name="Chovatia M."/>
            <person name="Clum A."/>
            <person name="Daum C."/>
            <person name="Haridas S."/>
            <person name="He G."/>
            <person name="LaButti K."/>
            <person name="Lipzen A."/>
            <person name="Mondo S."/>
            <person name="Riley R."/>
            <person name="Salamov A."/>
            <person name="Simmons B.A."/>
            <person name="Magnuson J.K."/>
            <person name="Henrissat B."/>
            <person name="Mortensen U.H."/>
            <person name="Larsen T.O."/>
            <person name="Devries R.P."/>
            <person name="Grigoriev I.V."/>
            <person name="Machida M."/>
            <person name="Baker S.E."/>
            <person name="Andersen M.R."/>
        </authorList>
    </citation>
    <scope>NUCLEOTIDE SEQUENCE [LARGE SCALE GENOMIC DNA]</scope>
    <source>
        <strain evidence="3 4">IBT 18842</strain>
    </source>
</reference>
<proteinExistence type="predicted"/>
<keyword evidence="4" id="KW-1185">Reference proteome</keyword>
<protein>
    <recommendedName>
        <fullName evidence="2">HNH nuclease domain-containing protein</fullName>
    </recommendedName>
</protein>
<dbReference type="Pfam" id="PF13391">
    <property type="entry name" value="HNH_2"/>
    <property type="match status" value="1"/>
</dbReference>
<evidence type="ECO:0000313" key="4">
    <source>
        <dbReference type="Proteomes" id="UP000325780"/>
    </source>
</evidence>
<name>A0A5N6U6J5_ASPAV</name>
<accession>A0A5N6U6J5</accession>
<organism evidence="3 4">
    <name type="scientific">Aspergillus avenaceus</name>
    <dbReference type="NCBI Taxonomy" id="36643"/>
    <lineage>
        <taxon>Eukaryota</taxon>
        <taxon>Fungi</taxon>
        <taxon>Dikarya</taxon>
        <taxon>Ascomycota</taxon>
        <taxon>Pezizomycotina</taxon>
        <taxon>Eurotiomycetes</taxon>
        <taxon>Eurotiomycetidae</taxon>
        <taxon>Eurotiales</taxon>
        <taxon>Aspergillaceae</taxon>
        <taxon>Aspergillus</taxon>
        <taxon>Aspergillus subgen. Circumdati</taxon>
    </lineage>
</organism>
<dbReference type="OrthoDB" id="4507119at2759"/>
<dbReference type="InterPro" id="IPR003615">
    <property type="entry name" value="HNH_nuc"/>
</dbReference>
<dbReference type="EMBL" id="ML742031">
    <property type="protein sequence ID" value="KAE8154257.1"/>
    <property type="molecule type" value="Genomic_DNA"/>
</dbReference>
<dbReference type="AlphaFoldDB" id="A0A5N6U6J5"/>